<protein>
    <submittedName>
        <fullName evidence="2">Uncharacterized protein</fullName>
    </submittedName>
</protein>
<evidence type="ECO:0000313" key="3">
    <source>
        <dbReference type="Proteomes" id="UP000245699"/>
    </source>
</evidence>
<sequence length="159" mass="18280">MTSPRKDANPVFKCKYCHSKLKPVDFYTKVLKGSLSDIFEIPIPESPPIPNTPQLLLPKPTPEPSSSQSTLNEPDPPFNLSPYPYKGFKSWHWSPPKVITTTAPPPPLPVLPSIIESNLDEVQQYNDYDDYFECSSQYYDDYDYEPCEFYPESIYSPYN</sequence>
<dbReference type="AlphaFoldDB" id="A0A2T9XWW6"/>
<comment type="caution">
    <text evidence="2">The sequence shown here is derived from an EMBL/GenBank/DDBJ whole genome shotgun (WGS) entry which is preliminary data.</text>
</comment>
<keyword evidence="3" id="KW-1185">Reference proteome</keyword>
<evidence type="ECO:0000256" key="1">
    <source>
        <dbReference type="SAM" id="MobiDB-lite"/>
    </source>
</evidence>
<name>A0A2T9XWW6_9FUNG</name>
<accession>A0A2T9XWW6</accession>
<dbReference type="Proteomes" id="UP000245699">
    <property type="component" value="Unassembled WGS sequence"/>
</dbReference>
<organism evidence="2 3">
    <name type="scientific">Furculomyces boomerangus</name>
    <dbReference type="NCBI Taxonomy" id="61424"/>
    <lineage>
        <taxon>Eukaryota</taxon>
        <taxon>Fungi</taxon>
        <taxon>Fungi incertae sedis</taxon>
        <taxon>Zoopagomycota</taxon>
        <taxon>Kickxellomycotina</taxon>
        <taxon>Harpellomycetes</taxon>
        <taxon>Harpellales</taxon>
        <taxon>Harpellaceae</taxon>
        <taxon>Furculomyces</taxon>
    </lineage>
</organism>
<gene>
    <name evidence="2" type="ORF">BB559_007554</name>
</gene>
<evidence type="ECO:0000313" key="2">
    <source>
        <dbReference type="EMBL" id="PVU84577.1"/>
    </source>
</evidence>
<dbReference type="EMBL" id="MBFT01001275">
    <property type="protein sequence ID" value="PVU84577.1"/>
    <property type="molecule type" value="Genomic_DNA"/>
</dbReference>
<feature type="region of interest" description="Disordered" evidence="1">
    <location>
        <begin position="42"/>
        <end position="78"/>
    </location>
</feature>
<reference evidence="2 3" key="1">
    <citation type="journal article" date="2018" name="MBio">
        <title>Comparative Genomics Reveals the Core Gene Toolbox for the Fungus-Insect Symbiosis.</title>
        <authorList>
            <person name="Wang Y."/>
            <person name="Stata M."/>
            <person name="Wang W."/>
            <person name="Stajich J.E."/>
            <person name="White M.M."/>
            <person name="Moncalvo J.M."/>
        </authorList>
    </citation>
    <scope>NUCLEOTIDE SEQUENCE [LARGE SCALE GENOMIC DNA]</scope>
    <source>
        <strain evidence="2 3">AUS-77-4</strain>
    </source>
</reference>
<proteinExistence type="predicted"/>